<dbReference type="AlphaFoldDB" id="A0A7S3XFX5"/>
<evidence type="ECO:0000256" key="9">
    <source>
        <dbReference type="SAM" id="MobiDB-lite"/>
    </source>
</evidence>
<evidence type="ECO:0000256" key="3">
    <source>
        <dbReference type="ARBA" id="ARBA00022490"/>
    </source>
</evidence>
<feature type="compositionally biased region" description="Basic residues" evidence="9">
    <location>
        <begin position="205"/>
        <end position="220"/>
    </location>
</feature>
<evidence type="ECO:0000256" key="1">
    <source>
        <dbReference type="ARBA" id="ARBA00004611"/>
    </source>
</evidence>
<feature type="compositionally biased region" description="Polar residues" evidence="9">
    <location>
        <begin position="223"/>
        <end position="234"/>
    </location>
</feature>
<comment type="similarity">
    <text evidence="2">Belongs to the tektin family.</text>
</comment>
<dbReference type="Pfam" id="PF03148">
    <property type="entry name" value="Tektin"/>
    <property type="match status" value="1"/>
</dbReference>
<evidence type="ECO:0000256" key="7">
    <source>
        <dbReference type="ARBA" id="ARBA00023212"/>
    </source>
</evidence>
<keyword evidence="6" id="KW-0969">Cilium</keyword>
<evidence type="ECO:0000256" key="5">
    <source>
        <dbReference type="ARBA" id="ARBA00023054"/>
    </source>
</evidence>
<sequence>MSHRSSEFDAVCGNVHTQSHRFPKQWAASSNNYLQAARRHCRQAWWLRSAVGDECRTVNKKRAEQSGAVNYALRERVAETNNLYRSLRSSLVATTSELEELAMARQQVLRELHDNRARKRRTEQCLLNRTQRPAREALRDTAEVMLEHELTKLQETIDMQAVSVREIEARTSKLQKLKKALESDLLDKKQALEVDLGTLQMHAPPRQHRSHSARVPRRKQMAYSETRSGRSTPR</sequence>
<dbReference type="PANTHER" id="PTHR19960">
    <property type="entry name" value="TEKTIN"/>
    <property type="match status" value="1"/>
</dbReference>
<gene>
    <name evidence="10" type="ORF">OMAR00292_LOCUS1702</name>
</gene>
<dbReference type="GO" id="GO:0060294">
    <property type="term" value="P:cilium movement involved in cell motility"/>
    <property type="evidence" value="ECO:0007669"/>
    <property type="project" value="InterPro"/>
</dbReference>
<accession>A0A7S3XFX5</accession>
<organism evidence="10">
    <name type="scientific">Oxyrrhis marina</name>
    <name type="common">Dinoflagellate</name>
    <dbReference type="NCBI Taxonomy" id="2969"/>
    <lineage>
        <taxon>Eukaryota</taxon>
        <taxon>Sar</taxon>
        <taxon>Alveolata</taxon>
        <taxon>Dinophyceae</taxon>
        <taxon>Oxyrrhinales</taxon>
        <taxon>Oxyrrhinaceae</taxon>
        <taxon>Oxyrrhis</taxon>
    </lineage>
</organism>
<keyword evidence="4" id="KW-0282">Flagellum</keyword>
<dbReference type="GO" id="GO:0060271">
    <property type="term" value="P:cilium assembly"/>
    <property type="evidence" value="ECO:0007669"/>
    <property type="project" value="TreeGrafter"/>
</dbReference>
<name>A0A7S3XFX5_OXYMA</name>
<dbReference type="PANTHER" id="PTHR19960:SF25">
    <property type="entry name" value="TEKTIN-1"/>
    <property type="match status" value="1"/>
</dbReference>
<keyword evidence="3" id="KW-0963">Cytoplasm</keyword>
<dbReference type="InterPro" id="IPR048256">
    <property type="entry name" value="Tektin-like"/>
</dbReference>
<dbReference type="GO" id="GO:0005737">
    <property type="term" value="C:cytoplasm"/>
    <property type="evidence" value="ECO:0007669"/>
    <property type="project" value="UniProtKB-ARBA"/>
</dbReference>
<evidence type="ECO:0000256" key="8">
    <source>
        <dbReference type="ARBA" id="ARBA00023273"/>
    </source>
</evidence>
<dbReference type="EMBL" id="HBIT01003745">
    <property type="protein sequence ID" value="CAE0615826.1"/>
    <property type="molecule type" value="Transcribed_RNA"/>
</dbReference>
<proteinExistence type="inferred from homology"/>
<dbReference type="GO" id="GO:0005929">
    <property type="term" value="C:cilium"/>
    <property type="evidence" value="ECO:0007669"/>
    <property type="project" value="UniProtKB-ARBA"/>
</dbReference>
<dbReference type="GO" id="GO:0015630">
    <property type="term" value="C:microtubule cytoskeleton"/>
    <property type="evidence" value="ECO:0007669"/>
    <property type="project" value="TreeGrafter"/>
</dbReference>
<evidence type="ECO:0008006" key="11">
    <source>
        <dbReference type="Google" id="ProtNLM"/>
    </source>
</evidence>
<dbReference type="InterPro" id="IPR000435">
    <property type="entry name" value="Tektins"/>
</dbReference>
<evidence type="ECO:0000313" key="10">
    <source>
        <dbReference type="EMBL" id="CAE0615826.1"/>
    </source>
</evidence>
<evidence type="ECO:0000256" key="2">
    <source>
        <dbReference type="ARBA" id="ARBA00007209"/>
    </source>
</evidence>
<protein>
    <recommendedName>
        <fullName evidence="11">Tektin</fullName>
    </recommendedName>
</protein>
<reference evidence="10" key="1">
    <citation type="submission" date="2021-01" db="EMBL/GenBank/DDBJ databases">
        <authorList>
            <person name="Corre E."/>
            <person name="Pelletier E."/>
            <person name="Niang G."/>
            <person name="Scheremetjew M."/>
            <person name="Finn R."/>
            <person name="Kale V."/>
            <person name="Holt S."/>
            <person name="Cochrane G."/>
            <person name="Meng A."/>
            <person name="Brown T."/>
            <person name="Cohen L."/>
        </authorList>
    </citation>
    <scope>NUCLEOTIDE SEQUENCE</scope>
    <source>
        <strain evidence="10">CCMP1795</strain>
    </source>
</reference>
<keyword evidence="8" id="KW-0966">Cell projection</keyword>
<dbReference type="GO" id="GO:0005634">
    <property type="term" value="C:nucleus"/>
    <property type="evidence" value="ECO:0007669"/>
    <property type="project" value="TreeGrafter"/>
</dbReference>
<feature type="region of interest" description="Disordered" evidence="9">
    <location>
        <begin position="199"/>
        <end position="234"/>
    </location>
</feature>
<keyword evidence="5" id="KW-0175">Coiled coil</keyword>
<comment type="subcellular location">
    <subcellularLocation>
        <location evidence="1">Cytoplasm</location>
        <location evidence="1">Cytoskeleton</location>
        <location evidence="1">Flagellum axoneme</location>
    </subcellularLocation>
</comment>
<keyword evidence="7" id="KW-0206">Cytoskeleton</keyword>
<evidence type="ECO:0000256" key="4">
    <source>
        <dbReference type="ARBA" id="ARBA00022846"/>
    </source>
</evidence>
<evidence type="ECO:0000256" key="6">
    <source>
        <dbReference type="ARBA" id="ARBA00023069"/>
    </source>
</evidence>